<accession>A0AB37HDN4</accession>
<evidence type="ECO:0000313" key="1">
    <source>
        <dbReference type="EMBL" id="QQX25974.1"/>
    </source>
</evidence>
<dbReference type="KEGG" id="hspo:JGZ69_03245"/>
<dbReference type="RefSeq" id="WP_170112411.1">
    <property type="nucleotide sequence ID" value="NZ_CP066701.1"/>
</dbReference>
<dbReference type="Proteomes" id="UP000595512">
    <property type="component" value="Chromosome"/>
</dbReference>
<dbReference type="AlphaFoldDB" id="A0AB37HDN4"/>
<sequence length="48" mass="5809">MWIVVRDWGMETSVDEFSNKEEAIEFFNEWSEITDIQMYLAKVDKTVF</sequence>
<dbReference type="EMBL" id="CP066701">
    <property type="protein sequence ID" value="QQX25974.1"/>
    <property type="molecule type" value="Genomic_DNA"/>
</dbReference>
<proteinExistence type="predicted"/>
<name>A0AB37HDN4_9BACI</name>
<gene>
    <name evidence="1" type="ORF">JGZ69_03245</name>
</gene>
<reference evidence="1 2" key="1">
    <citation type="submission" date="2020-12" db="EMBL/GenBank/DDBJ databases">
        <title>Taxonomic evaluation of the Bacillus sporothermodurans group of bacteria based on whole genome sequences.</title>
        <authorList>
            <person name="Fiedler G."/>
            <person name="Herbstmann A.-D."/>
            <person name="Doll E."/>
            <person name="Wenning M."/>
            <person name="Brinks E."/>
            <person name="Kabisch J."/>
            <person name="Breitenwieser F."/>
            <person name="Lappann M."/>
            <person name="Boehnlein C."/>
            <person name="Franz C."/>
        </authorList>
    </citation>
    <scope>NUCLEOTIDE SEQUENCE [LARGE SCALE GENOMIC DNA]</scope>
    <source>
        <strain evidence="1 2">DSM 10599</strain>
    </source>
</reference>
<organism evidence="1 2">
    <name type="scientific">Heyndrickxia sporothermodurans</name>
    <dbReference type="NCBI Taxonomy" id="46224"/>
    <lineage>
        <taxon>Bacteria</taxon>
        <taxon>Bacillati</taxon>
        <taxon>Bacillota</taxon>
        <taxon>Bacilli</taxon>
        <taxon>Bacillales</taxon>
        <taxon>Bacillaceae</taxon>
        <taxon>Heyndrickxia</taxon>
    </lineage>
</organism>
<evidence type="ECO:0000313" key="2">
    <source>
        <dbReference type="Proteomes" id="UP000595512"/>
    </source>
</evidence>
<protein>
    <submittedName>
        <fullName evidence="1">Uncharacterized protein</fullName>
    </submittedName>
</protein>